<dbReference type="InterPro" id="IPR011712">
    <property type="entry name" value="Sig_transdc_His_kin_sub3_dim/P"/>
</dbReference>
<dbReference type="EMBL" id="FOWC01000014">
    <property type="protein sequence ID" value="SFQ52913.1"/>
    <property type="molecule type" value="Genomic_DNA"/>
</dbReference>
<keyword evidence="10" id="KW-0472">Membrane</keyword>
<dbReference type="Gene3D" id="3.30.565.10">
    <property type="entry name" value="Histidine kinase-like ATPase, C-terminal domain"/>
    <property type="match status" value="1"/>
</dbReference>
<evidence type="ECO:0000256" key="9">
    <source>
        <dbReference type="SAM" id="Coils"/>
    </source>
</evidence>
<dbReference type="PANTHER" id="PTHR24421:SF10">
    <property type="entry name" value="NITRATE_NITRITE SENSOR PROTEIN NARQ"/>
    <property type="match status" value="1"/>
</dbReference>
<evidence type="ECO:0000313" key="13">
    <source>
        <dbReference type="EMBL" id="SFQ52913.1"/>
    </source>
</evidence>
<evidence type="ECO:0000256" key="4">
    <source>
        <dbReference type="ARBA" id="ARBA00022679"/>
    </source>
</evidence>
<accession>A0A1I5Z8X6</accession>
<dbReference type="RefSeq" id="WP_093576256.1">
    <property type="nucleotide sequence ID" value="NZ_FOWC01000014.1"/>
</dbReference>
<dbReference type="PANTHER" id="PTHR24421">
    <property type="entry name" value="NITRATE/NITRITE SENSOR PROTEIN NARX-RELATED"/>
    <property type="match status" value="1"/>
</dbReference>
<feature type="domain" description="Signal transduction histidine kinase subgroup 3 dimerisation and phosphoacceptor" evidence="12">
    <location>
        <begin position="163"/>
        <end position="226"/>
    </location>
</feature>
<dbReference type="Pfam" id="PF07730">
    <property type="entry name" value="HisKA_3"/>
    <property type="match status" value="1"/>
</dbReference>
<keyword evidence="6 13" id="KW-0418">Kinase</keyword>
<dbReference type="InterPro" id="IPR003594">
    <property type="entry name" value="HATPase_dom"/>
</dbReference>
<dbReference type="GO" id="GO:0000155">
    <property type="term" value="F:phosphorelay sensor kinase activity"/>
    <property type="evidence" value="ECO:0007669"/>
    <property type="project" value="InterPro"/>
</dbReference>
<gene>
    <name evidence="13" type="ORF">SAMN05421854_11495</name>
</gene>
<dbReference type="GO" id="GO:0016020">
    <property type="term" value="C:membrane"/>
    <property type="evidence" value="ECO:0007669"/>
    <property type="project" value="InterPro"/>
</dbReference>
<evidence type="ECO:0000256" key="7">
    <source>
        <dbReference type="ARBA" id="ARBA00022840"/>
    </source>
</evidence>
<evidence type="ECO:0000259" key="11">
    <source>
        <dbReference type="Pfam" id="PF02518"/>
    </source>
</evidence>
<organism evidence="13 14">
    <name type="scientific">Amycolatopsis rubida</name>
    <dbReference type="NCBI Taxonomy" id="112413"/>
    <lineage>
        <taxon>Bacteria</taxon>
        <taxon>Bacillati</taxon>
        <taxon>Actinomycetota</taxon>
        <taxon>Actinomycetes</taxon>
        <taxon>Pseudonocardiales</taxon>
        <taxon>Pseudonocardiaceae</taxon>
        <taxon>Amycolatopsis</taxon>
    </lineage>
</organism>
<dbReference type="STRING" id="112413.SAMN05421854_11495"/>
<keyword evidence="4" id="KW-0808">Transferase</keyword>
<keyword evidence="5" id="KW-0547">Nucleotide-binding</keyword>
<evidence type="ECO:0000256" key="2">
    <source>
        <dbReference type="ARBA" id="ARBA00012438"/>
    </source>
</evidence>
<evidence type="ECO:0000313" key="14">
    <source>
        <dbReference type="Proteomes" id="UP000199137"/>
    </source>
</evidence>
<feature type="transmembrane region" description="Helical" evidence="10">
    <location>
        <begin position="83"/>
        <end position="101"/>
    </location>
</feature>
<evidence type="ECO:0000256" key="1">
    <source>
        <dbReference type="ARBA" id="ARBA00000085"/>
    </source>
</evidence>
<keyword evidence="7" id="KW-0067">ATP-binding</keyword>
<keyword evidence="10" id="KW-0812">Transmembrane</keyword>
<evidence type="ECO:0000256" key="8">
    <source>
        <dbReference type="ARBA" id="ARBA00023012"/>
    </source>
</evidence>
<dbReference type="AlphaFoldDB" id="A0A1I5Z8X6"/>
<keyword evidence="8" id="KW-0902">Two-component regulatory system</keyword>
<feature type="transmembrane region" description="Helical" evidence="10">
    <location>
        <begin position="113"/>
        <end position="132"/>
    </location>
</feature>
<dbReference type="InterPro" id="IPR050482">
    <property type="entry name" value="Sensor_HK_TwoCompSys"/>
</dbReference>
<dbReference type="Pfam" id="PF02518">
    <property type="entry name" value="HATPase_c"/>
    <property type="match status" value="1"/>
</dbReference>
<feature type="domain" description="Histidine kinase/HSP90-like ATPase" evidence="11">
    <location>
        <begin position="273"/>
        <end position="358"/>
    </location>
</feature>
<proteinExistence type="predicted"/>
<evidence type="ECO:0000256" key="5">
    <source>
        <dbReference type="ARBA" id="ARBA00022741"/>
    </source>
</evidence>
<evidence type="ECO:0000256" key="6">
    <source>
        <dbReference type="ARBA" id="ARBA00022777"/>
    </source>
</evidence>
<comment type="catalytic activity">
    <reaction evidence="1">
        <text>ATP + protein L-histidine = ADP + protein N-phospho-L-histidine.</text>
        <dbReference type="EC" id="2.7.13.3"/>
    </reaction>
</comment>
<feature type="transmembrane region" description="Helical" evidence="10">
    <location>
        <begin position="53"/>
        <end position="77"/>
    </location>
</feature>
<name>A0A1I5Z8X6_9PSEU</name>
<dbReference type="Gene3D" id="1.20.5.1930">
    <property type="match status" value="1"/>
</dbReference>
<reference evidence="13 14" key="1">
    <citation type="submission" date="2016-10" db="EMBL/GenBank/DDBJ databases">
        <authorList>
            <person name="de Groot N.N."/>
        </authorList>
    </citation>
    <scope>NUCLEOTIDE SEQUENCE [LARGE SCALE GENOMIC DNA]</scope>
    <source>
        <strain evidence="13 14">DSM 44637</strain>
    </source>
</reference>
<protein>
    <recommendedName>
        <fullName evidence="2">histidine kinase</fullName>
        <ecNumber evidence="2">2.7.13.3</ecNumber>
    </recommendedName>
</protein>
<keyword evidence="9" id="KW-0175">Coiled coil</keyword>
<dbReference type="EC" id="2.7.13.3" evidence="2"/>
<sequence length="364" mass="38729">MRTHLIDLAVALAVLGLTLAGDLPDADHPWFWPAAVAVMFLAVLLRRRFPLPAMLVSVGVALATPPLWGTSVTLYTVASLRGLRWPTAVAVLAETGLVVSFSRPSRLPDWKTFGLALVMEVVVPVLAGLWMHQRAALLAALRERAEQAERERDLLGERAVTAERRRIAREMHDVVAHRVSIVALQAGALSVRAKDDETAQLAEVIRESGSAALDELRGILKVLRDDGPEPRSLPDPTLGGVRQLADDLAAAGARVRASLPEPMPDVPDPIGRAAYRIVQEALTNAAKHAPGTAIEVRLSASDDDLVVEVANPLADSSGLPGAGYGVIGMRERVTLTGGTLRAGPGGAGSYRVRAAFPLRAEESC</sequence>
<evidence type="ECO:0000256" key="3">
    <source>
        <dbReference type="ARBA" id="ARBA00022553"/>
    </source>
</evidence>
<dbReference type="SUPFAM" id="SSF55874">
    <property type="entry name" value="ATPase domain of HSP90 chaperone/DNA topoisomerase II/histidine kinase"/>
    <property type="match status" value="1"/>
</dbReference>
<feature type="coiled-coil region" evidence="9">
    <location>
        <begin position="131"/>
        <end position="165"/>
    </location>
</feature>
<dbReference type="InterPro" id="IPR036890">
    <property type="entry name" value="HATPase_C_sf"/>
</dbReference>
<dbReference type="OrthoDB" id="227596at2"/>
<keyword evidence="10" id="KW-1133">Transmembrane helix</keyword>
<dbReference type="GO" id="GO:0046983">
    <property type="term" value="F:protein dimerization activity"/>
    <property type="evidence" value="ECO:0007669"/>
    <property type="project" value="InterPro"/>
</dbReference>
<dbReference type="GO" id="GO:0005524">
    <property type="term" value="F:ATP binding"/>
    <property type="evidence" value="ECO:0007669"/>
    <property type="project" value="UniProtKB-KW"/>
</dbReference>
<dbReference type="Proteomes" id="UP000199137">
    <property type="component" value="Unassembled WGS sequence"/>
</dbReference>
<keyword evidence="3" id="KW-0597">Phosphoprotein</keyword>
<evidence type="ECO:0000256" key="10">
    <source>
        <dbReference type="SAM" id="Phobius"/>
    </source>
</evidence>
<evidence type="ECO:0000259" key="12">
    <source>
        <dbReference type="Pfam" id="PF07730"/>
    </source>
</evidence>
<feature type="transmembrane region" description="Helical" evidence="10">
    <location>
        <begin position="30"/>
        <end position="46"/>
    </location>
</feature>
<dbReference type="CDD" id="cd16917">
    <property type="entry name" value="HATPase_UhpB-NarQ-NarX-like"/>
    <property type="match status" value="1"/>
</dbReference>